<dbReference type="RefSeq" id="WP_180153643.1">
    <property type="nucleotide sequence ID" value="NZ_JACCEM010000002.1"/>
</dbReference>
<comment type="caution">
    <text evidence="3">The sequence shown here is derived from an EMBL/GenBank/DDBJ whole genome shotgun (WGS) entry which is preliminary data.</text>
</comment>
<dbReference type="InterPro" id="IPR042100">
    <property type="entry name" value="Bug_dom1"/>
</dbReference>
<sequence>MKRRLFTAMLCALPMLAWGAYPEKPVRLIVPFTPGSITDVVARALAKGLDAELGQSVVVENRAGANGIVGTVAAMNSPADGYTLFMVGVTTGASNVSAFKSLPYDPRKDFEPIGLVADAPFMLVSRSDLPVKSVQDLIDYAKANPGKLSYGYGSGSAQLCAAQVVSMGGFTATPVGYRGVPQAMTDLMGGVLDFTIADMVNGLQQSRAGARCSPPPA</sequence>
<evidence type="ECO:0000256" key="1">
    <source>
        <dbReference type="ARBA" id="ARBA00006987"/>
    </source>
</evidence>
<gene>
    <name evidence="3" type="ORF">H0A72_03280</name>
</gene>
<dbReference type="SUPFAM" id="SSF53850">
    <property type="entry name" value="Periplasmic binding protein-like II"/>
    <property type="match status" value="1"/>
</dbReference>
<feature type="chain" id="PRO_5032661396" evidence="2">
    <location>
        <begin position="20"/>
        <end position="217"/>
    </location>
</feature>
<evidence type="ECO:0000313" key="3">
    <source>
        <dbReference type="EMBL" id="NYT48325.1"/>
    </source>
</evidence>
<dbReference type="InterPro" id="IPR005064">
    <property type="entry name" value="BUG"/>
</dbReference>
<dbReference type="CDD" id="cd07012">
    <property type="entry name" value="PBP2_Bug_TTT"/>
    <property type="match status" value="1"/>
</dbReference>
<dbReference type="Pfam" id="PF03401">
    <property type="entry name" value="TctC"/>
    <property type="match status" value="1"/>
</dbReference>
<dbReference type="Proteomes" id="UP000559809">
    <property type="component" value="Unassembled WGS sequence"/>
</dbReference>
<dbReference type="Gene3D" id="3.40.190.150">
    <property type="entry name" value="Bordetella uptake gene, domain 1"/>
    <property type="match status" value="1"/>
</dbReference>
<dbReference type="PANTHER" id="PTHR42928:SF5">
    <property type="entry name" value="BLR1237 PROTEIN"/>
    <property type="match status" value="1"/>
</dbReference>
<proteinExistence type="inferred from homology"/>
<evidence type="ECO:0000313" key="4">
    <source>
        <dbReference type="Proteomes" id="UP000559809"/>
    </source>
</evidence>
<keyword evidence="2" id="KW-0732">Signal</keyword>
<comment type="similarity">
    <text evidence="1">Belongs to the UPF0065 (bug) family.</text>
</comment>
<feature type="signal peptide" evidence="2">
    <location>
        <begin position="1"/>
        <end position="19"/>
    </location>
</feature>
<dbReference type="AlphaFoldDB" id="A0A853FRA7"/>
<evidence type="ECO:0000256" key="2">
    <source>
        <dbReference type="SAM" id="SignalP"/>
    </source>
</evidence>
<dbReference type="Gene3D" id="3.40.190.10">
    <property type="entry name" value="Periplasmic binding protein-like II"/>
    <property type="match status" value="1"/>
</dbReference>
<name>A0A853FRA7_9BURK</name>
<keyword evidence="4" id="KW-1185">Reference proteome</keyword>
<dbReference type="EMBL" id="JACCEM010000002">
    <property type="protein sequence ID" value="NYT48325.1"/>
    <property type="molecule type" value="Genomic_DNA"/>
</dbReference>
<reference evidence="3 4" key="1">
    <citation type="submission" date="2020-07" db="EMBL/GenBank/DDBJ databases">
        <title>Taxonomic revisions and descriptions of new bacterial species based on genomic comparisons in the high-G+C-content subgroup of the family Alcaligenaceae.</title>
        <authorList>
            <person name="Szabo A."/>
            <person name="Felfoldi T."/>
        </authorList>
    </citation>
    <scope>NUCLEOTIDE SEQUENCE [LARGE SCALE GENOMIC DNA]</scope>
    <source>
        <strain evidence="3 4">LMG 24012</strain>
    </source>
</reference>
<dbReference type="PANTHER" id="PTHR42928">
    <property type="entry name" value="TRICARBOXYLATE-BINDING PROTEIN"/>
    <property type="match status" value="1"/>
</dbReference>
<protein>
    <submittedName>
        <fullName evidence="3">Tripartite tricarboxylate transporter substrate binding protein</fullName>
    </submittedName>
</protein>
<organism evidence="3 4">
    <name type="scientific">Parapusillimonas granuli</name>
    <dbReference type="NCBI Taxonomy" id="380911"/>
    <lineage>
        <taxon>Bacteria</taxon>
        <taxon>Pseudomonadati</taxon>
        <taxon>Pseudomonadota</taxon>
        <taxon>Betaproteobacteria</taxon>
        <taxon>Burkholderiales</taxon>
        <taxon>Alcaligenaceae</taxon>
        <taxon>Parapusillimonas</taxon>
    </lineage>
</organism>
<accession>A0A853FRA7</accession>